<protein>
    <recommendedName>
        <fullName evidence="1">2EXR domain-containing protein</fullName>
    </recommendedName>
</protein>
<dbReference type="EMBL" id="KQ947419">
    <property type="protein sequence ID" value="KUJ14658.1"/>
    <property type="molecule type" value="Genomic_DNA"/>
</dbReference>
<dbReference type="OrthoDB" id="3528648at2759"/>
<dbReference type="RefSeq" id="XP_018069013.1">
    <property type="nucleotide sequence ID" value="XM_018222718.1"/>
</dbReference>
<dbReference type="InParanoid" id="A0A194X393"/>
<dbReference type="Proteomes" id="UP000070700">
    <property type="component" value="Unassembled WGS sequence"/>
</dbReference>
<evidence type="ECO:0000259" key="1">
    <source>
        <dbReference type="Pfam" id="PF20150"/>
    </source>
</evidence>
<dbReference type="PANTHER" id="PTHR35910:SF6">
    <property type="entry name" value="2EXR DOMAIN-CONTAINING PROTEIN"/>
    <property type="match status" value="1"/>
</dbReference>
<feature type="domain" description="2EXR" evidence="1">
    <location>
        <begin position="72"/>
        <end position="187"/>
    </location>
</feature>
<sequence>MEASKPSLEALRMREVEKIAATIAAEAHQFGLEPRGVSEDSLRAVLESTQSLLNKLKTWTSSSSTSIELGDFHYFQNLPDELKVLIWKFSLPSARILPVQHHIDHDRYAKDRSDQELEPGEPAALELFLEYQKDPSKYMTTVLRHEQSSILWVCRQSREEALKVFSLRLDTTKTTCGFRIDPGFDTLYFQYSNRRNHDMHFKFETGQLWQSIALSAIQHLAFDTKRLTNILDVELGNPFRRLGALKDITVVCHSTGCRLHDRELAYRSIHLEVLVENSPPFPVIGSYEQIQRLRDRFSVCRATKPDWHVPSIILKTARMEGSSKICCEMTWKELQAVIGM</sequence>
<dbReference type="InterPro" id="IPR045518">
    <property type="entry name" value="2EXR"/>
</dbReference>
<evidence type="ECO:0000313" key="2">
    <source>
        <dbReference type="EMBL" id="KUJ14658.1"/>
    </source>
</evidence>
<accession>A0A194X393</accession>
<evidence type="ECO:0000313" key="3">
    <source>
        <dbReference type="Proteomes" id="UP000070700"/>
    </source>
</evidence>
<proteinExistence type="predicted"/>
<reference evidence="2 3" key="1">
    <citation type="submission" date="2015-10" db="EMBL/GenBank/DDBJ databases">
        <title>Full genome of DAOMC 229536 Phialocephala scopiformis, a fungal endophyte of spruce producing the potent anti-insectan compound rugulosin.</title>
        <authorList>
            <consortium name="DOE Joint Genome Institute"/>
            <person name="Walker A.K."/>
            <person name="Frasz S.L."/>
            <person name="Seifert K.A."/>
            <person name="Miller J.D."/>
            <person name="Mondo S.J."/>
            <person name="Labutti K."/>
            <person name="Lipzen A."/>
            <person name="Dockter R."/>
            <person name="Kennedy M."/>
            <person name="Grigoriev I.V."/>
            <person name="Spatafora J.W."/>
        </authorList>
    </citation>
    <scope>NUCLEOTIDE SEQUENCE [LARGE SCALE GENOMIC DNA]</scope>
    <source>
        <strain evidence="2 3">CBS 120377</strain>
    </source>
</reference>
<dbReference type="KEGG" id="psco:LY89DRAFT_783756"/>
<organism evidence="2 3">
    <name type="scientific">Mollisia scopiformis</name>
    <name type="common">Conifer needle endophyte fungus</name>
    <name type="synonym">Phialocephala scopiformis</name>
    <dbReference type="NCBI Taxonomy" id="149040"/>
    <lineage>
        <taxon>Eukaryota</taxon>
        <taxon>Fungi</taxon>
        <taxon>Dikarya</taxon>
        <taxon>Ascomycota</taxon>
        <taxon>Pezizomycotina</taxon>
        <taxon>Leotiomycetes</taxon>
        <taxon>Helotiales</taxon>
        <taxon>Mollisiaceae</taxon>
        <taxon>Mollisia</taxon>
    </lineage>
</organism>
<name>A0A194X393_MOLSC</name>
<dbReference type="PANTHER" id="PTHR35910">
    <property type="entry name" value="2EXR DOMAIN-CONTAINING PROTEIN"/>
    <property type="match status" value="1"/>
</dbReference>
<dbReference type="AlphaFoldDB" id="A0A194X393"/>
<dbReference type="GeneID" id="28832444"/>
<dbReference type="Pfam" id="PF20150">
    <property type="entry name" value="2EXR"/>
    <property type="match status" value="1"/>
</dbReference>
<gene>
    <name evidence="2" type="ORF">LY89DRAFT_783756</name>
</gene>
<keyword evidence="3" id="KW-1185">Reference proteome</keyword>